<dbReference type="InterPro" id="IPR021431">
    <property type="entry name" value="DUF3080"/>
</dbReference>
<evidence type="ECO:0000313" key="2">
    <source>
        <dbReference type="Proteomes" id="UP001168640"/>
    </source>
</evidence>
<proteinExistence type="predicted"/>
<dbReference type="Proteomes" id="UP001168640">
    <property type="component" value="Unassembled WGS sequence"/>
</dbReference>
<dbReference type="Pfam" id="PF11279">
    <property type="entry name" value="DUF3080"/>
    <property type="match status" value="1"/>
</dbReference>
<keyword evidence="2" id="KW-1185">Reference proteome</keyword>
<protein>
    <submittedName>
        <fullName evidence="1">DUF3080 domain-containing protein</fullName>
    </submittedName>
</protein>
<gene>
    <name evidence="1" type="ORF">QVZ43_08885</name>
</gene>
<name>A0ABT8W0U7_9GAMM</name>
<sequence>MPGVVWCRALIPGVFAGLLSACNPFSDARPMMDEYVERVARVLELEPELSDIPAASQMPRRRDRVLSMPELEMGMLDFLSLYGCELQFVVGEKNSVMGRVMQPLNRLRYELKFIESSEECLPEIEREALAGELEAAIESKKESLPIALWNATWGAEEVETLFTLAKGHYPVAAKGNPVSDLALDAQQLNEAVADLLAGRLSVDLDFAGGVQQRWQAEYRAGQLINSAALVTARLNDATALIEGRLEGRPLCLNGKPNNQSDIVQSMFFSVYIEEIQPYLSDIQRARQALLEPLAQLAASQRSVMPGSFTDWFRQHLSQTSDQGIWAELDEAIASHTRSWQELLGQCGMRPGS</sequence>
<reference evidence="1" key="1">
    <citation type="submission" date="2023-07" db="EMBL/GenBank/DDBJ databases">
        <title>Marinobacter sp. chi1 genome sequencing and assembly.</title>
        <authorList>
            <person name="Park S."/>
        </authorList>
    </citation>
    <scope>NUCLEOTIDE SEQUENCE</scope>
    <source>
        <strain evidence="1">Chi1</strain>
    </source>
</reference>
<evidence type="ECO:0000313" key="1">
    <source>
        <dbReference type="EMBL" id="MDO3721840.1"/>
    </source>
</evidence>
<dbReference type="EMBL" id="JAUMIS010000002">
    <property type="protein sequence ID" value="MDO3721840.1"/>
    <property type="molecule type" value="Genomic_DNA"/>
</dbReference>
<comment type="caution">
    <text evidence="1">The sequence shown here is derived from an EMBL/GenBank/DDBJ whole genome shotgun (WGS) entry which is preliminary data.</text>
</comment>
<dbReference type="RefSeq" id="WP_302909674.1">
    <property type="nucleotide sequence ID" value="NZ_JAUMIS010000002.1"/>
</dbReference>
<accession>A0ABT8W0U7</accession>
<organism evidence="1 2">
    <name type="scientific">Marinobacter suaedae</name>
    <dbReference type="NCBI Taxonomy" id="3057675"/>
    <lineage>
        <taxon>Bacteria</taxon>
        <taxon>Pseudomonadati</taxon>
        <taxon>Pseudomonadota</taxon>
        <taxon>Gammaproteobacteria</taxon>
        <taxon>Pseudomonadales</taxon>
        <taxon>Marinobacteraceae</taxon>
        <taxon>Marinobacter</taxon>
    </lineage>
</organism>